<dbReference type="GO" id="GO:0043139">
    <property type="term" value="F:5'-3' DNA helicase activity"/>
    <property type="evidence" value="ECO:0007669"/>
    <property type="project" value="TreeGrafter"/>
</dbReference>
<dbReference type="Proteomes" id="UP000576792">
    <property type="component" value="Unassembled WGS sequence"/>
</dbReference>
<dbReference type="SUPFAM" id="SSF52540">
    <property type="entry name" value="P-loop containing nucleoside triphosphate hydrolases"/>
    <property type="match status" value="1"/>
</dbReference>
<feature type="compositionally biased region" description="Basic and acidic residues" evidence="7">
    <location>
        <begin position="20"/>
        <end position="29"/>
    </location>
</feature>
<dbReference type="Gene3D" id="3.40.50.300">
    <property type="entry name" value="P-loop containing nucleotide triphosphate hydrolases"/>
    <property type="match status" value="2"/>
</dbReference>
<evidence type="ECO:0008006" key="12">
    <source>
        <dbReference type="Google" id="ProtNLM"/>
    </source>
</evidence>
<evidence type="ECO:0000256" key="6">
    <source>
        <dbReference type="SAM" id="Coils"/>
    </source>
</evidence>
<proteinExistence type="inferred from homology"/>
<dbReference type="InterPro" id="IPR041677">
    <property type="entry name" value="DNA2/NAM7_AAA_11"/>
</dbReference>
<feature type="compositionally biased region" description="Polar residues" evidence="7">
    <location>
        <begin position="30"/>
        <end position="48"/>
    </location>
</feature>
<evidence type="ECO:0000256" key="4">
    <source>
        <dbReference type="ARBA" id="ARBA00022806"/>
    </source>
</evidence>
<protein>
    <recommendedName>
        <fullName evidence="12">AAA domain-containing protein</fullName>
    </recommendedName>
</protein>
<feature type="region of interest" description="Disordered" evidence="7">
    <location>
        <begin position="86"/>
        <end position="109"/>
    </location>
</feature>
<accession>A0A846S2A1</accession>
<feature type="coiled-coil region" evidence="6">
    <location>
        <begin position="737"/>
        <end position="792"/>
    </location>
</feature>
<feature type="domain" description="DNA2/NAM7 helicase-like C-terminal" evidence="9">
    <location>
        <begin position="1005"/>
        <end position="1171"/>
    </location>
</feature>
<evidence type="ECO:0000313" key="10">
    <source>
        <dbReference type="EMBL" id="NJC57093.1"/>
    </source>
</evidence>
<evidence type="ECO:0000256" key="3">
    <source>
        <dbReference type="ARBA" id="ARBA00022801"/>
    </source>
</evidence>
<sequence>MPSTHPRSPLSQLAVTPRSQRIETREPSDKSGNSSMSQSGALTHSIASSEIRRNSSRFVANATFSLSEHDVDFHLYRLPTSEERCRGAESSLRMPKRTRPDVNNVQNGGMRSRRATDEQLRILKFWWLLELFSPQKVPAAKSLTLDSPHEQVVSWRPGNDLPWNSLQPPPKFGSTKMVWAHTVYLGVYSLADIYESLHKVFHDDADVYDERQPGKSACAGLLIDDRGQLINESQILSSALWATGRATNRGPSDPNWAEGFDTARTSFAKTVENREEQRIEEFTRTLDHHHPTAENETPPPPPIGGDFIQELLKVAHRCSGINGLNDLATDEIVIESRAVSAKRAEETAETDFLNSFFLEDLSRVRKQTAQGELGAALNSYLTQDEALPLSHRIDVRDSPSTVDAAASVRHLPKGRWPSDPSHHLALSQQFAVNQALGSFSTTQGIMGVNGPPGTGKTTMLRDVLAGNIVERARRLAALPKAADAFTDTVHTWNVGEKYESKVPQLRPELTGFEMIVASANNSAVENISFEVPATEAIAKQWHDTADYFSDIATFLLQRDSKKKASETETSAWGTIAARLGNKSNRKGFRSDFWFGERDPKTWKLVEGGCLGLDETLRQRHEDRTQWPSWADAKNSFFQAERRVDDLIAQAEAAQERLEALESTHFNVQRLEQRLEHNQVQLDQVQQSLSQSLRSEREAAGRRDHAFSGYSQHIEAKPGVFEIIFSWGRALRPWRETLDEFSRTLLAAEEQLSEISRQREQLQITFHDKAENLTRTESELNRARAECQRLTAHCGDDEASYGNSYPGDGWTGETRELQAPWLNEKLDEARSELFFEALKLHENFMVSAGKKLRNGLRAAVSVVGAEHPAKLEPEKILAAWQLFFLAVPLVSTTFASAGRMFDALGKDSLGWLFIDEAGQAAPQYAVGTVWRAQRVVAVGDPLQLQPVVTIPNKVQGDIATTLGVSDSWRPPAASVQTLADRISIHGTTLVQEGEDVWVSAPLRAHRRCDDPMFSISNQIAYEEIMVNGVHRNINDPEELDLFDRPDGYRIYPSFWAHEAAPVSGNHLQPNQVDRLRNALDHLQKMGVDCSEVIAISPFRAVADKLSTLKYHYPGLTAGTIHTAQGREASVVFFVLGGDPSKPGARSWAAKSVNLVNVAVSRAQRRLYVIGDEAAWAKNNYFKQLSHSLGQHKDHARKSSAAQITERTERR</sequence>
<keyword evidence="2" id="KW-0547">Nucleotide-binding</keyword>
<keyword evidence="6" id="KW-0175">Coiled coil</keyword>
<dbReference type="Pfam" id="PF13086">
    <property type="entry name" value="AAA_11"/>
    <property type="match status" value="1"/>
</dbReference>
<comment type="similarity">
    <text evidence="1">Belongs to the DNA2/NAM7 helicase family.</text>
</comment>
<evidence type="ECO:0000256" key="7">
    <source>
        <dbReference type="SAM" id="MobiDB-lite"/>
    </source>
</evidence>
<dbReference type="InterPro" id="IPR041679">
    <property type="entry name" value="DNA2/NAM7-like_C"/>
</dbReference>
<dbReference type="PANTHER" id="PTHR43788">
    <property type="entry name" value="DNA2/NAM7 HELICASE FAMILY MEMBER"/>
    <property type="match status" value="1"/>
</dbReference>
<feature type="domain" description="DNA2/NAM7 helicase helicase" evidence="8">
    <location>
        <begin position="430"/>
        <end position="947"/>
    </location>
</feature>
<evidence type="ECO:0000256" key="2">
    <source>
        <dbReference type="ARBA" id="ARBA00022741"/>
    </source>
</evidence>
<feature type="compositionally biased region" description="Polar residues" evidence="7">
    <location>
        <begin position="1"/>
        <end position="19"/>
    </location>
</feature>
<keyword evidence="11" id="KW-1185">Reference proteome</keyword>
<evidence type="ECO:0000313" key="11">
    <source>
        <dbReference type="Proteomes" id="UP000576792"/>
    </source>
</evidence>
<dbReference type="Pfam" id="PF13087">
    <property type="entry name" value="AAA_12"/>
    <property type="match status" value="1"/>
</dbReference>
<dbReference type="GO" id="GO:0016787">
    <property type="term" value="F:hydrolase activity"/>
    <property type="evidence" value="ECO:0007669"/>
    <property type="project" value="UniProtKB-KW"/>
</dbReference>
<dbReference type="EMBL" id="JAATJN010000001">
    <property type="protein sequence ID" value="NJC57093.1"/>
    <property type="molecule type" value="Genomic_DNA"/>
</dbReference>
<feature type="region of interest" description="Disordered" evidence="7">
    <location>
        <begin position="1"/>
        <end position="48"/>
    </location>
</feature>
<dbReference type="InterPro" id="IPR027417">
    <property type="entry name" value="P-loop_NTPase"/>
</dbReference>
<keyword evidence="4" id="KW-0347">Helicase</keyword>
<evidence type="ECO:0000259" key="9">
    <source>
        <dbReference type="Pfam" id="PF13087"/>
    </source>
</evidence>
<name>A0A846S2A1_9MICO</name>
<keyword evidence="5" id="KW-0067">ATP-binding</keyword>
<dbReference type="GO" id="GO:0005524">
    <property type="term" value="F:ATP binding"/>
    <property type="evidence" value="ECO:0007669"/>
    <property type="project" value="UniProtKB-KW"/>
</dbReference>
<reference evidence="10 11" key="1">
    <citation type="submission" date="2020-03" db="EMBL/GenBank/DDBJ databases">
        <title>Sequencing the genomes of 1000 actinobacteria strains.</title>
        <authorList>
            <person name="Klenk H.-P."/>
        </authorList>
    </citation>
    <scope>NUCLEOTIDE SEQUENCE [LARGE SCALE GENOMIC DNA]</scope>
    <source>
        <strain evidence="10 11">DSM 18964</strain>
    </source>
</reference>
<feature type="coiled-coil region" evidence="6">
    <location>
        <begin position="636"/>
        <end position="687"/>
    </location>
</feature>
<comment type="caution">
    <text evidence="10">The sequence shown here is derived from an EMBL/GenBank/DDBJ whole genome shotgun (WGS) entry which is preliminary data.</text>
</comment>
<evidence type="ECO:0000256" key="1">
    <source>
        <dbReference type="ARBA" id="ARBA00007913"/>
    </source>
</evidence>
<dbReference type="PANTHER" id="PTHR43788:SF8">
    <property type="entry name" value="DNA-BINDING PROTEIN SMUBP-2"/>
    <property type="match status" value="1"/>
</dbReference>
<gene>
    <name evidence="10" type="ORF">BKA07_002128</name>
</gene>
<evidence type="ECO:0000259" key="8">
    <source>
        <dbReference type="Pfam" id="PF13086"/>
    </source>
</evidence>
<evidence type="ECO:0000256" key="5">
    <source>
        <dbReference type="ARBA" id="ARBA00022840"/>
    </source>
</evidence>
<dbReference type="InterPro" id="IPR050534">
    <property type="entry name" value="Coronavir_polyprotein_1ab"/>
</dbReference>
<keyword evidence="3" id="KW-0378">Hydrolase</keyword>
<dbReference type="RefSeq" id="WP_245161919.1">
    <property type="nucleotide sequence ID" value="NZ_BAAAPQ010000007.1"/>
</dbReference>
<dbReference type="AlphaFoldDB" id="A0A846S2A1"/>
<feature type="region of interest" description="Disordered" evidence="7">
    <location>
        <begin position="1186"/>
        <end position="1209"/>
    </location>
</feature>
<organism evidence="10 11">
    <name type="scientific">Brevibacterium marinum</name>
    <dbReference type="NCBI Taxonomy" id="418643"/>
    <lineage>
        <taxon>Bacteria</taxon>
        <taxon>Bacillati</taxon>
        <taxon>Actinomycetota</taxon>
        <taxon>Actinomycetes</taxon>
        <taxon>Micrococcales</taxon>
        <taxon>Brevibacteriaceae</taxon>
        <taxon>Brevibacterium</taxon>
    </lineage>
</organism>